<dbReference type="Proteomes" id="UP000315010">
    <property type="component" value="Unassembled WGS sequence"/>
</dbReference>
<keyword evidence="2" id="KW-1185">Reference proteome</keyword>
<sequence>MVSVDARAEPSRERPDESILQVSTKCRTKMKRSFFSGGSVTVRELSVVDLSELDLRNECFSIDQLDVIADLLATNQA</sequence>
<dbReference type="AlphaFoldDB" id="A0A5C5Z6V2"/>
<comment type="caution">
    <text evidence="1">The sequence shown here is derived from an EMBL/GenBank/DDBJ whole genome shotgun (WGS) entry which is preliminary data.</text>
</comment>
<reference evidence="1 2" key="1">
    <citation type="submission" date="2019-02" db="EMBL/GenBank/DDBJ databases">
        <title>Deep-cultivation of Planctomycetes and their phenomic and genomic characterization uncovers novel biology.</title>
        <authorList>
            <person name="Wiegand S."/>
            <person name="Jogler M."/>
            <person name="Boedeker C."/>
            <person name="Pinto D."/>
            <person name="Vollmers J."/>
            <person name="Rivas-Marin E."/>
            <person name="Kohn T."/>
            <person name="Peeters S.H."/>
            <person name="Heuer A."/>
            <person name="Rast P."/>
            <person name="Oberbeckmann S."/>
            <person name="Bunk B."/>
            <person name="Jeske O."/>
            <person name="Meyerdierks A."/>
            <person name="Storesund J.E."/>
            <person name="Kallscheuer N."/>
            <person name="Luecker S."/>
            <person name="Lage O.M."/>
            <person name="Pohl T."/>
            <person name="Merkel B.J."/>
            <person name="Hornburger P."/>
            <person name="Mueller R.-W."/>
            <person name="Bruemmer F."/>
            <person name="Labrenz M."/>
            <person name="Spormann A.M."/>
            <person name="Op Den Camp H."/>
            <person name="Overmann J."/>
            <person name="Amann R."/>
            <person name="Jetten M.S.M."/>
            <person name="Mascher T."/>
            <person name="Medema M.H."/>
            <person name="Devos D.P."/>
            <person name="Kaster A.-K."/>
            <person name="Ovreas L."/>
            <person name="Rohde M."/>
            <person name="Galperin M.Y."/>
            <person name="Jogler C."/>
        </authorList>
    </citation>
    <scope>NUCLEOTIDE SEQUENCE [LARGE SCALE GENOMIC DNA]</scope>
    <source>
        <strain evidence="1 2">CA13</strain>
    </source>
</reference>
<name>A0A5C5Z6V2_9BACT</name>
<protein>
    <submittedName>
        <fullName evidence="1">Uncharacterized protein</fullName>
    </submittedName>
</protein>
<dbReference type="EMBL" id="SJPJ01000001">
    <property type="protein sequence ID" value="TWT83014.1"/>
    <property type="molecule type" value="Genomic_DNA"/>
</dbReference>
<proteinExistence type="predicted"/>
<accession>A0A5C5Z6V2</accession>
<organism evidence="1 2">
    <name type="scientific">Novipirellula herctigrandis</name>
    <dbReference type="NCBI Taxonomy" id="2527986"/>
    <lineage>
        <taxon>Bacteria</taxon>
        <taxon>Pseudomonadati</taxon>
        <taxon>Planctomycetota</taxon>
        <taxon>Planctomycetia</taxon>
        <taxon>Pirellulales</taxon>
        <taxon>Pirellulaceae</taxon>
        <taxon>Novipirellula</taxon>
    </lineage>
</organism>
<gene>
    <name evidence="1" type="ORF">CA13_44770</name>
</gene>
<evidence type="ECO:0000313" key="2">
    <source>
        <dbReference type="Proteomes" id="UP000315010"/>
    </source>
</evidence>
<evidence type="ECO:0000313" key="1">
    <source>
        <dbReference type="EMBL" id="TWT83014.1"/>
    </source>
</evidence>